<protein>
    <submittedName>
        <fullName evidence="1">Uncharacterized protein</fullName>
    </submittedName>
</protein>
<dbReference type="EMBL" id="AP019298">
    <property type="protein sequence ID" value="BBG96503.1"/>
    <property type="molecule type" value="Genomic_DNA"/>
</dbReference>
<reference evidence="1" key="1">
    <citation type="journal article" date="2019" name="Science">
        <title>Mutation of a bHLH transcription factor allowed almond domestication.</title>
        <authorList>
            <person name="Sanchez-Perez R."/>
            <person name="Pavan S."/>
            <person name="Mazzeo R."/>
            <person name="Moldovan C."/>
            <person name="Aiese Cigliano R."/>
            <person name="Del Cueto J."/>
            <person name="Ricciardi F."/>
            <person name="Lotti C."/>
            <person name="Ricciardi L."/>
            <person name="Dicenta F."/>
            <person name="Lopez-Marques R.L."/>
            <person name="Lindberg Moller B."/>
        </authorList>
    </citation>
    <scope>NUCLEOTIDE SEQUENCE</scope>
</reference>
<organism evidence="1">
    <name type="scientific">Prunus dulcis</name>
    <name type="common">Almond</name>
    <name type="synonym">Amygdalus dulcis</name>
    <dbReference type="NCBI Taxonomy" id="3755"/>
    <lineage>
        <taxon>Eukaryota</taxon>
        <taxon>Viridiplantae</taxon>
        <taxon>Streptophyta</taxon>
        <taxon>Embryophyta</taxon>
        <taxon>Tracheophyta</taxon>
        <taxon>Spermatophyta</taxon>
        <taxon>Magnoliopsida</taxon>
        <taxon>eudicotyledons</taxon>
        <taxon>Gunneridae</taxon>
        <taxon>Pentapetalae</taxon>
        <taxon>rosids</taxon>
        <taxon>fabids</taxon>
        <taxon>Rosales</taxon>
        <taxon>Rosaceae</taxon>
        <taxon>Amygdaloideae</taxon>
        <taxon>Amygdaleae</taxon>
        <taxon>Prunus</taxon>
    </lineage>
</organism>
<name>A0A4Y1QXC5_PRUDU</name>
<dbReference type="SUPFAM" id="SSF56219">
    <property type="entry name" value="DNase I-like"/>
    <property type="match status" value="1"/>
</dbReference>
<evidence type="ECO:0000313" key="1">
    <source>
        <dbReference type="EMBL" id="BBG96503.1"/>
    </source>
</evidence>
<dbReference type="PANTHER" id="PTHR33116:SF70">
    <property type="entry name" value="NON-LTR RETROELEMENT REVERSE TRANSCRIPTASE-LIKE PROTEIN"/>
    <property type="match status" value="1"/>
</dbReference>
<dbReference type="InterPro" id="IPR036691">
    <property type="entry name" value="Endo/exonu/phosph_ase_sf"/>
</dbReference>
<sequence>MGAIIPLKFSGGLWLLWDATKVHVDILGTSDQSISASVAWPGQSPWLFTAVYTSPCGIKRAKLWEYLSFIADCQHLPWLIAGDFNEMLNVNDKLGGVPVYRLKAWGPSDGTAVEKTFALIERLKHWNINVFGQLRQRKSWLLARIAGIQRALCKGPNSKKLCFGNKNRELLGYKMECRIPEKLNYTLITLVPKVDSPLRHILPHIISPNQMIWFLFAEANSTQARVLKSCLERKETAKEVSLICGSPLTEDLSKYLGMPMLHSRITKLTYGSLIDKVHKRLASWKSKFLSLAGRATLIQAVTSAVPIYAMQTSKLPVSVGQELDKLNRNFFWGGSEKKLKIHLCQWDLACRPKHKGGLGFKKTTAMNKALLAKVGGDYIKTTRAYELRSMSLNILKGNLS</sequence>
<accession>A0A4Y1QXC5</accession>
<gene>
    <name evidence="1" type="ORF">Prudu_005325</name>
</gene>
<dbReference type="PANTHER" id="PTHR33116">
    <property type="entry name" value="REVERSE TRANSCRIPTASE ZINC-BINDING DOMAIN-CONTAINING PROTEIN-RELATED-RELATED"/>
    <property type="match status" value="1"/>
</dbReference>
<dbReference type="AlphaFoldDB" id="A0A4Y1QXC5"/>
<proteinExistence type="predicted"/>